<dbReference type="InterPro" id="IPR013024">
    <property type="entry name" value="GGCT-like"/>
</dbReference>
<dbReference type="PANTHER" id="PTHR11839:SF5">
    <property type="entry name" value="ADP-RIBOSE PYROPHOSPHATASE"/>
    <property type="match status" value="1"/>
</dbReference>
<evidence type="ECO:0000256" key="10">
    <source>
        <dbReference type="ARBA" id="ARBA00030308"/>
    </source>
</evidence>
<dbReference type="InterPro" id="IPR004385">
    <property type="entry name" value="NDP_pyrophosphatase"/>
</dbReference>
<evidence type="ECO:0000256" key="11">
    <source>
        <dbReference type="ARBA" id="ARBA00033056"/>
    </source>
</evidence>
<comment type="similarity">
    <text evidence="2">Belongs to the Nudix hydrolase family. NudF subfamily.</text>
</comment>
<accession>A0A399J5P3</accession>
<evidence type="ECO:0000313" key="17">
    <source>
        <dbReference type="EMBL" id="RII40500.1"/>
    </source>
</evidence>
<comment type="caution">
    <text evidence="17">The sequence shown here is derived from an EMBL/GenBank/DDBJ whole genome shotgun (WGS) entry which is preliminary data.</text>
</comment>
<feature type="domain" description="Nudix hydrolase" evidence="16">
    <location>
        <begin position="249"/>
        <end position="389"/>
    </location>
</feature>
<comment type="cofactor">
    <cofactor evidence="1 13">
        <name>Mg(2+)</name>
        <dbReference type="ChEBI" id="CHEBI:18420"/>
    </cofactor>
</comment>
<feature type="binding site" evidence="13">
    <location>
        <position position="307"/>
    </location>
    <ligand>
        <name>Mg(2+)</name>
        <dbReference type="ChEBI" id="CHEBI:18420"/>
        <label>1</label>
    </ligand>
</feature>
<proteinExistence type="inferred from homology"/>
<dbReference type="Pfam" id="PF06094">
    <property type="entry name" value="GGACT"/>
    <property type="match status" value="1"/>
</dbReference>
<evidence type="ECO:0000256" key="13">
    <source>
        <dbReference type="PIRSR" id="PIRSR604385-2"/>
    </source>
</evidence>
<evidence type="ECO:0000256" key="15">
    <source>
        <dbReference type="SAM" id="MobiDB-lite"/>
    </source>
</evidence>
<keyword evidence="6" id="KW-0378">Hydrolase</keyword>
<dbReference type="CDD" id="cd24155">
    <property type="entry name" value="NUDIX_ADPRase"/>
    <property type="match status" value="1"/>
</dbReference>
<dbReference type="InterPro" id="IPR009288">
    <property type="entry name" value="AIG2-like_dom"/>
</dbReference>
<dbReference type="InterPro" id="IPR020084">
    <property type="entry name" value="NUDIX_hydrolase_CS"/>
</dbReference>
<evidence type="ECO:0000256" key="3">
    <source>
        <dbReference type="ARBA" id="ARBA00012453"/>
    </source>
</evidence>
<protein>
    <recommendedName>
        <fullName evidence="4">ADP-ribose pyrophosphatase</fullName>
        <ecNumber evidence="3">3.6.1.13</ecNumber>
    </recommendedName>
    <alternativeName>
        <fullName evidence="9">ADP-ribose diphosphatase</fullName>
    </alternativeName>
    <alternativeName>
        <fullName evidence="11">ADP-ribose phosphohydrolase</fullName>
    </alternativeName>
    <alternativeName>
        <fullName evidence="10">Adenosine diphosphoribose pyrophosphatase</fullName>
    </alternativeName>
</protein>
<dbReference type="GO" id="GO:0019693">
    <property type="term" value="P:ribose phosphate metabolic process"/>
    <property type="evidence" value="ECO:0007669"/>
    <property type="project" value="TreeGrafter"/>
</dbReference>
<organism evidence="17 18">
    <name type="scientific">Pseudooceanicola sediminis</name>
    <dbReference type="NCBI Taxonomy" id="2211117"/>
    <lineage>
        <taxon>Bacteria</taxon>
        <taxon>Pseudomonadati</taxon>
        <taxon>Pseudomonadota</taxon>
        <taxon>Alphaproteobacteria</taxon>
        <taxon>Rhodobacterales</taxon>
        <taxon>Paracoccaceae</taxon>
        <taxon>Pseudooceanicola</taxon>
    </lineage>
</organism>
<name>A0A399J5P3_9RHOB</name>
<evidence type="ECO:0000313" key="18">
    <source>
        <dbReference type="Proteomes" id="UP000265848"/>
    </source>
</evidence>
<dbReference type="Gene3D" id="3.90.79.10">
    <property type="entry name" value="Nucleoside Triphosphate Pyrophosphohydrolase"/>
    <property type="match status" value="1"/>
</dbReference>
<feature type="binding site" evidence="13">
    <location>
        <position position="311"/>
    </location>
    <ligand>
        <name>Mg(2+)</name>
        <dbReference type="ChEBI" id="CHEBI:18420"/>
        <label>1</label>
    </ligand>
</feature>
<evidence type="ECO:0000256" key="9">
    <source>
        <dbReference type="ARBA" id="ARBA00030162"/>
    </source>
</evidence>
<evidence type="ECO:0000256" key="7">
    <source>
        <dbReference type="ARBA" id="ARBA00022842"/>
    </source>
</evidence>
<evidence type="ECO:0000256" key="6">
    <source>
        <dbReference type="ARBA" id="ARBA00022801"/>
    </source>
</evidence>
<dbReference type="PANTHER" id="PTHR11839">
    <property type="entry name" value="UDP/ADP-SUGAR PYROPHOSPHATASE"/>
    <property type="match status" value="1"/>
</dbReference>
<dbReference type="EMBL" id="QWJJ01000001">
    <property type="protein sequence ID" value="RII40500.1"/>
    <property type="molecule type" value="Genomic_DNA"/>
</dbReference>
<evidence type="ECO:0000256" key="5">
    <source>
        <dbReference type="ARBA" id="ARBA00022723"/>
    </source>
</evidence>
<feature type="region of interest" description="Disordered" evidence="15">
    <location>
        <begin position="1"/>
        <end position="22"/>
    </location>
</feature>
<dbReference type="InterPro" id="IPR036568">
    <property type="entry name" value="GGCT-like_sf"/>
</dbReference>
<feature type="binding site" evidence="13">
    <location>
        <position position="360"/>
    </location>
    <ligand>
        <name>Mg(2+)</name>
        <dbReference type="ChEBI" id="CHEBI:18420"/>
        <label>1</label>
    </ligand>
</feature>
<feature type="short sequence motif" description="Nudix box" evidence="14">
    <location>
        <begin position="292"/>
        <end position="314"/>
    </location>
</feature>
<dbReference type="AlphaFoldDB" id="A0A399J5P3"/>
<keyword evidence="5 13" id="KW-0479">Metal-binding</keyword>
<dbReference type="Proteomes" id="UP000265848">
    <property type="component" value="Unassembled WGS sequence"/>
</dbReference>
<dbReference type="GO" id="GO:0047631">
    <property type="term" value="F:ADP-ribose diphosphatase activity"/>
    <property type="evidence" value="ECO:0007669"/>
    <property type="project" value="UniProtKB-EC"/>
</dbReference>
<evidence type="ECO:0000256" key="14">
    <source>
        <dbReference type="PIRSR" id="PIRSR604385-3"/>
    </source>
</evidence>
<dbReference type="NCBIfam" id="TIGR00052">
    <property type="entry name" value="nudix-type nucleoside diphosphatase, YffH/AdpP family"/>
    <property type="match status" value="1"/>
</dbReference>
<dbReference type="EC" id="3.6.1.13" evidence="3"/>
<gene>
    <name evidence="17" type="ORF">DL237_00295</name>
</gene>
<reference evidence="17 18" key="1">
    <citation type="submission" date="2018-08" db="EMBL/GenBank/DDBJ databases">
        <title>Pseudooceanicola sediminis CY03 in the family Rhodobacteracea.</title>
        <authorList>
            <person name="Zhang Y.-J."/>
        </authorList>
    </citation>
    <scope>NUCLEOTIDE SEQUENCE [LARGE SCALE GENOMIC DNA]</scope>
    <source>
        <strain evidence="17 18">CY03</strain>
    </source>
</reference>
<evidence type="ECO:0000256" key="4">
    <source>
        <dbReference type="ARBA" id="ARBA00013297"/>
    </source>
</evidence>
<dbReference type="GO" id="GO:0006753">
    <property type="term" value="P:nucleoside phosphate metabolic process"/>
    <property type="evidence" value="ECO:0007669"/>
    <property type="project" value="TreeGrafter"/>
</dbReference>
<dbReference type="PROSITE" id="PS51462">
    <property type="entry name" value="NUDIX"/>
    <property type="match status" value="1"/>
</dbReference>
<evidence type="ECO:0000259" key="16">
    <source>
        <dbReference type="PROSITE" id="PS51462"/>
    </source>
</evidence>
<comment type="catalytic activity">
    <reaction evidence="12">
        <text>ADP-D-ribose + H2O = D-ribose 5-phosphate + AMP + 2 H(+)</text>
        <dbReference type="Rhea" id="RHEA:10412"/>
        <dbReference type="ChEBI" id="CHEBI:15377"/>
        <dbReference type="ChEBI" id="CHEBI:15378"/>
        <dbReference type="ChEBI" id="CHEBI:57967"/>
        <dbReference type="ChEBI" id="CHEBI:78346"/>
        <dbReference type="ChEBI" id="CHEBI:456215"/>
        <dbReference type="EC" id="3.6.1.13"/>
    </reaction>
</comment>
<dbReference type="GO" id="GO:0019144">
    <property type="term" value="F:ADP-sugar diphosphatase activity"/>
    <property type="evidence" value="ECO:0007669"/>
    <property type="project" value="TreeGrafter"/>
</dbReference>
<dbReference type="SUPFAM" id="SSF55811">
    <property type="entry name" value="Nudix"/>
    <property type="match status" value="1"/>
</dbReference>
<keyword evidence="18" id="KW-1185">Reference proteome</keyword>
<comment type="function">
    <text evidence="8">Acts on ADP-mannose and ADP-glucose as well as ADP-ribose. Prevents glycogen biosynthesis. The reaction catalyzed by this enzyme is a limiting step of the gluconeogenic process.</text>
</comment>
<dbReference type="SUPFAM" id="SSF110857">
    <property type="entry name" value="Gamma-glutamyl cyclotransferase-like"/>
    <property type="match status" value="1"/>
</dbReference>
<evidence type="ECO:0000256" key="12">
    <source>
        <dbReference type="ARBA" id="ARBA00049546"/>
    </source>
</evidence>
<dbReference type="Gene3D" id="3.10.490.10">
    <property type="entry name" value="Gamma-glutamyl cyclotransferase-like"/>
    <property type="match status" value="1"/>
</dbReference>
<dbReference type="GO" id="GO:0046872">
    <property type="term" value="F:metal ion binding"/>
    <property type="evidence" value="ECO:0007669"/>
    <property type="project" value="UniProtKB-KW"/>
</dbReference>
<sequence>MRLCPAPCSPTTGPQAGRHRGAGRFTAGDHVNKNLFLFGTLRHAPLLEIVAGTLPVTVAAVREGYRIAPSGDGDWPVLVQEPGAMAQGLVIRDIAPDVLDRLRHYESAYDMHLSQCQVSIGDEVVSADVFVPGAPSHVDPGTWDLADWGARRAALDCIAAAEIMQLWGRFSGDELRFRVTQIEARAGSRLRAGQMPPPHEVGQGPQTPMARVQGQFDDHAGYFFTRTFDLDYATFDGGTSEVVRREVFLAPDAAIVLPYDPVRDRVLLVEQFRMGPFARGEALPWMLEPVAGRVDPGETPEDCARREAVEEADLDLRALHHVASCYPSPGCSTEYFHIYLGICELPDAETGSHGLAEEHEDIRTHVLSYDAAMELVSSGEAQNAPLILSLMWLSGKRSLLRGAA</sequence>
<dbReference type="PROSITE" id="PS00893">
    <property type="entry name" value="NUDIX_BOX"/>
    <property type="match status" value="1"/>
</dbReference>
<evidence type="ECO:0000256" key="8">
    <source>
        <dbReference type="ARBA" id="ARBA00025164"/>
    </source>
</evidence>
<keyword evidence="7 13" id="KW-0460">Magnesium</keyword>
<evidence type="ECO:0000256" key="2">
    <source>
        <dbReference type="ARBA" id="ARBA00007482"/>
    </source>
</evidence>
<dbReference type="GO" id="GO:0005829">
    <property type="term" value="C:cytosol"/>
    <property type="evidence" value="ECO:0007669"/>
    <property type="project" value="TreeGrafter"/>
</dbReference>
<dbReference type="InterPro" id="IPR015797">
    <property type="entry name" value="NUDIX_hydrolase-like_dom_sf"/>
</dbReference>
<evidence type="ECO:0000256" key="1">
    <source>
        <dbReference type="ARBA" id="ARBA00001946"/>
    </source>
</evidence>
<dbReference type="InterPro" id="IPR000086">
    <property type="entry name" value="NUDIX_hydrolase_dom"/>
</dbReference>
<dbReference type="Pfam" id="PF00293">
    <property type="entry name" value="NUDIX"/>
    <property type="match status" value="1"/>
</dbReference>
<dbReference type="CDD" id="cd06661">
    <property type="entry name" value="GGCT_like"/>
    <property type="match status" value="1"/>
</dbReference>
<feature type="binding site" evidence="13">
    <location>
        <position position="291"/>
    </location>
    <ligand>
        <name>Mg(2+)</name>
        <dbReference type="ChEBI" id="CHEBI:18420"/>
        <label>1</label>
    </ligand>
</feature>